<evidence type="ECO:0000313" key="1">
    <source>
        <dbReference type="EMBL" id="MEE1674557.1"/>
    </source>
</evidence>
<reference evidence="2" key="1">
    <citation type="submission" date="2023-07" db="EMBL/GenBank/DDBJ databases">
        <title>Draft genome sequence of Agarivorans aestuarii strain ZMCS4, a CAZymes producing bacteria isolated from the marine brown algae Clodostephus spongiosus.</title>
        <authorList>
            <person name="Lorente B."/>
            <person name="Cabral C."/>
            <person name="Frias J."/>
            <person name="Faria J."/>
            <person name="Toubarro D."/>
        </authorList>
    </citation>
    <scope>NUCLEOTIDE SEQUENCE [LARGE SCALE GENOMIC DNA]</scope>
    <source>
        <strain evidence="2">ZMCS4</strain>
    </source>
</reference>
<dbReference type="PANTHER" id="PTHR37953:SF1">
    <property type="entry name" value="UPF0127 PROTEIN MJ1496"/>
    <property type="match status" value="1"/>
</dbReference>
<gene>
    <name evidence="1" type="ORF">SNR37_004000</name>
</gene>
<sequence>MTNLATAEASTKEFPLVMVQVNQQSFSLEYAHSRQQRAQGLMHRQQLCEECGMLFNFQRNKRAQMWMKNTYIPLDVAFIREDGSISEIHSMQANTAKLTKSRYPVFYAWEMNLGWFAKNAIKVGDIVTINALE</sequence>
<reference evidence="1 2" key="2">
    <citation type="submission" date="2023-12" db="EMBL/GenBank/DDBJ databases">
        <authorList>
            <consortium name="Cladostephus spongiosus"/>
            <person name="Lorente B."/>
            <person name="Cabral C."/>
            <person name="Frias J."/>
            <person name="Faria J."/>
            <person name="Toubarro D."/>
        </authorList>
    </citation>
    <scope>NUCLEOTIDE SEQUENCE [LARGE SCALE GENOMIC DNA]</scope>
    <source>
        <strain evidence="1 2">ZMCS4</strain>
    </source>
</reference>
<dbReference type="PANTHER" id="PTHR37953">
    <property type="entry name" value="UPF0127 PROTEIN MJ1496"/>
    <property type="match status" value="1"/>
</dbReference>
<comment type="caution">
    <text evidence="1">The sequence shown here is derived from an EMBL/GenBank/DDBJ whole genome shotgun (WGS) entry which is preliminary data.</text>
</comment>
<dbReference type="RefSeq" id="WP_329775646.1">
    <property type="nucleotide sequence ID" value="NZ_JAYDYW010000008.1"/>
</dbReference>
<dbReference type="InterPro" id="IPR003795">
    <property type="entry name" value="DUF192"/>
</dbReference>
<dbReference type="Gene3D" id="2.60.120.1140">
    <property type="entry name" value="Protein of unknown function DUF192"/>
    <property type="match status" value="1"/>
</dbReference>
<keyword evidence="2" id="KW-1185">Reference proteome</keyword>
<name>A0ABU7G574_9ALTE</name>
<dbReference type="InterPro" id="IPR038695">
    <property type="entry name" value="Saro_0823-like_sf"/>
</dbReference>
<dbReference type="Proteomes" id="UP001310248">
    <property type="component" value="Unassembled WGS sequence"/>
</dbReference>
<dbReference type="Pfam" id="PF02643">
    <property type="entry name" value="DUF192"/>
    <property type="match status" value="1"/>
</dbReference>
<accession>A0ABU7G574</accession>
<organism evidence="1 2">
    <name type="scientific">Agarivorans aestuarii</name>
    <dbReference type="NCBI Taxonomy" id="1563703"/>
    <lineage>
        <taxon>Bacteria</taxon>
        <taxon>Pseudomonadati</taxon>
        <taxon>Pseudomonadota</taxon>
        <taxon>Gammaproteobacteria</taxon>
        <taxon>Alteromonadales</taxon>
        <taxon>Alteromonadaceae</taxon>
        <taxon>Agarivorans</taxon>
    </lineage>
</organism>
<protein>
    <submittedName>
        <fullName evidence="1">DUF192 domain-containing protein</fullName>
    </submittedName>
</protein>
<dbReference type="EMBL" id="JAYDYW010000008">
    <property type="protein sequence ID" value="MEE1674557.1"/>
    <property type="molecule type" value="Genomic_DNA"/>
</dbReference>
<evidence type="ECO:0000313" key="2">
    <source>
        <dbReference type="Proteomes" id="UP001310248"/>
    </source>
</evidence>
<proteinExistence type="predicted"/>